<feature type="region of interest" description="Disordered" evidence="1">
    <location>
        <begin position="1"/>
        <end position="20"/>
    </location>
</feature>
<organism evidence="2">
    <name type="scientific">Arion vulgaris</name>
    <dbReference type="NCBI Taxonomy" id="1028688"/>
    <lineage>
        <taxon>Eukaryota</taxon>
        <taxon>Metazoa</taxon>
        <taxon>Spiralia</taxon>
        <taxon>Lophotrochozoa</taxon>
        <taxon>Mollusca</taxon>
        <taxon>Gastropoda</taxon>
        <taxon>Heterobranchia</taxon>
        <taxon>Euthyneura</taxon>
        <taxon>Panpulmonata</taxon>
        <taxon>Eupulmonata</taxon>
        <taxon>Stylommatophora</taxon>
        <taxon>Helicina</taxon>
        <taxon>Arionoidea</taxon>
        <taxon>Arionidae</taxon>
        <taxon>Arion</taxon>
    </lineage>
</organism>
<dbReference type="EMBL" id="HACG01027821">
    <property type="protein sequence ID" value="CEK74686.1"/>
    <property type="molecule type" value="Transcribed_RNA"/>
</dbReference>
<name>A0A0B7A3Q5_9EUPU</name>
<feature type="compositionally biased region" description="Polar residues" evidence="1">
    <location>
        <begin position="138"/>
        <end position="150"/>
    </location>
</feature>
<protein>
    <submittedName>
        <fullName evidence="2">Uncharacterized protein</fullName>
    </submittedName>
</protein>
<gene>
    <name evidence="2" type="primary">ORF92141</name>
</gene>
<feature type="compositionally biased region" description="Polar residues" evidence="1">
    <location>
        <begin position="121"/>
        <end position="130"/>
    </location>
</feature>
<sequence length="150" mass="16620">MATTKPQLATESQNSNQKIPPVLLKYLQKQNEVSKDVKSPDNVFKETSPSVQLQLIPVSLDRRTKQDTVVHVSGLNNNVARCPAAGEEKVNDNSRINKVISTAQCMQDQDHAPALPKPRTPNANKTNLFPNSEHFNHQPPTEQTSPLTFA</sequence>
<feature type="non-terminal residue" evidence="2">
    <location>
        <position position="150"/>
    </location>
</feature>
<feature type="region of interest" description="Disordered" evidence="1">
    <location>
        <begin position="107"/>
        <end position="150"/>
    </location>
</feature>
<feature type="compositionally biased region" description="Polar residues" evidence="1">
    <location>
        <begin position="1"/>
        <end position="18"/>
    </location>
</feature>
<evidence type="ECO:0000313" key="2">
    <source>
        <dbReference type="EMBL" id="CEK74686.1"/>
    </source>
</evidence>
<reference evidence="2" key="1">
    <citation type="submission" date="2014-12" db="EMBL/GenBank/DDBJ databases">
        <title>Insight into the proteome of Arion vulgaris.</title>
        <authorList>
            <person name="Aradska J."/>
            <person name="Bulat T."/>
            <person name="Smidak R."/>
            <person name="Sarate P."/>
            <person name="Gangsoo J."/>
            <person name="Sialana F."/>
            <person name="Bilban M."/>
            <person name="Lubec G."/>
        </authorList>
    </citation>
    <scope>NUCLEOTIDE SEQUENCE</scope>
    <source>
        <tissue evidence="2">Skin</tissue>
    </source>
</reference>
<accession>A0A0B7A3Q5</accession>
<dbReference type="AlphaFoldDB" id="A0A0B7A3Q5"/>
<proteinExistence type="predicted"/>
<evidence type="ECO:0000256" key="1">
    <source>
        <dbReference type="SAM" id="MobiDB-lite"/>
    </source>
</evidence>